<dbReference type="PANTHER" id="PTHR31005:SF8">
    <property type="entry name" value="DUF4139 DOMAIN-CONTAINING PROTEIN"/>
    <property type="match status" value="1"/>
</dbReference>
<name>Q0VS36_ALCBS</name>
<evidence type="ECO:0008006" key="7">
    <source>
        <dbReference type="Google" id="ProtNLM"/>
    </source>
</evidence>
<evidence type="ECO:0000259" key="4">
    <source>
        <dbReference type="Pfam" id="PF13600"/>
    </source>
</evidence>
<feature type="coiled-coil region" evidence="1">
    <location>
        <begin position="90"/>
        <end position="117"/>
    </location>
</feature>
<keyword evidence="2" id="KW-0732">Signal</keyword>
<dbReference type="PANTHER" id="PTHR31005">
    <property type="entry name" value="DUF4139 DOMAIN-CONTAINING PROTEIN"/>
    <property type="match status" value="1"/>
</dbReference>
<evidence type="ECO:0000313" key="6">
    <source>
        <dbReference type="Proteomes" id="UP000008871"/>
    </source>
</evidence>
<dbReference type="Pfam" id="PF13600">
    <property type="entry name" value="DUF4140"/>
    <property type="match status" value="1"/>
</dbReference>
<dbReference type="InterPro" id="IPR025554">
    <property type="entry name" value="DUF4140"/>
</dbReference>
<gene>
    <name evidence="5" type="ordered locus">ABO_0564</name>
</gene>
<dbReference type="eggNOG" id="COG5316">
    <property type="taxonomic scope" value="Bacteria"/>
</dbReference>
<dbReference type="InterPro" id="IPR011935">
    <property type="entry name" value="CHP02231"/>
</dbReference>
<organism evidence="5 6">
    <name type="scientific">Alcanivorax borkumensis (strain ATCC 700651 / DSM 11573 / NCIMB 13689 / SK2)</name>
    <dbReference type="NCBI Taxonomy" id="393595"/>
    <lineage>
        <taxon>Bacteria</taxon>
        <taxon>Pseudomonadati</taxon>
        <taxon>Pseudomonadota</taxon>
        <taxon>Gammaproteobacteria</taxon>
        <taxon>Oceanospirillales</taxon>
        <taxon>Alcanivoracaceae</taxon>
        <taxon>Alcanivorax</taxon>
    </lineage>
</organism>
<reference evidence="5 6" key="1">
    <citation type="journal article" date="2006" name="Nat. Biotechnol.">
        <title>Genome sequence of the ubiquitous hydrocarbon-degrading marine bacterium Alcanivorax borkumensis.</title>
        <authorList>
            <person name="Schneiker S."/>
            <person name="Martins dos Santos V.A.P."/>
            <person name="Bartels D."/>
            <person name="Bekel T."/>
            <person name="Brecht M."/>
            <person name="Buhrmester J."/>
            <person name="Chernikova T.N."/>
            <person name="Denaro R."/>
            <person name="Ferrer M."/>
            <person name="Gertler C."/>
            <person name="Goesmann A."/>
            <person name="Golyshina O.V."/>
            <person name="Kaminski F."/>
            <person name="Khachane A.N."/>
            <person name="Lang S."/>
            <person name="Linke B."/>
            <person name="McHardy A.C."/>
            <person name="Meyer F."/>
            <person name="Nechitaylo T."/>
            <person name="Puehler A."/>
            <person name="Regenhardt D."/>
            <person name="Rupp O."/>
            <person name="Sabirova J.S."/>
            <person name="Selbitschka W."/>
            <person name="Yakimov M.M."/>
            <person name="Timmis K.N."/>
            <person name="Vorhoelter F.-J."/>
            <person name="Weidner S."/>
            <person name="Kaiser O."/>
            <person name="Golyshin P.N."/>
        </authorList>
    </citation>
    <scope>NUCLEOTIDE SEQUENCE [LARGE SCALE GENOMIC DNA]</scope>
    <source>
        <strain evidence="6">ATCC 700651 / DSM 11573 / NCIMB 13689 / SK2</strain>
    </source>
</reference>
<dbReference type="HOGENOM" id="CLU_010457_2_0_6"/>
<dbReference type="Pfam" id="PF13598">
    <property type="entry name" value="DUF4139"/>
    <property type="match status" value="1"/>
</dbReference>
<evidence type="ECO:0000256" key="1">
    <source>
        <dbReference type="SAM" id="Coils"/>
    </source>
</evidence>
<dbReference type="KEGG" id="abo:ABO_0564"/>
<keyword evidence="6" id="KW-1185">Reference proteome</keyword>
<dbReference type="InterPro" id="IPR037291">
    <property type="entry name" value="DUF4139"/>
</dbReference>
<dbReference type="Proteomes" id="UP000008871">
    <property type="component" value="Chromosome"/>
</dbReference>
<evidence type="ECO:0000256" key="2">
    <source>
        <dbReference type="SAM" id="SignalP"/>
    </source>
</evidence>
<evidence type="ECO:0000259" key="3">
    <source>
        <dbReference type="Pfam" id="PF13598"/>
    </source>
</evidence>
<feature type="domain" description="DUF4139" evidence="3">
    <location>
        <begin position="213"/>
        <end position="522"/>
    </location>
</feature>
<protein>
    <recommendedName>
        <fullName evidence="7">DUF4139 domain-containing protein</fullName>
    </recommendedName>
</protein>
<dbReference type="EMBL" id="AM286690">
    <property type="protein sequence ID" value="CAL16012.1"/>
    <property type="molecule type" value="Genomic_DNA"/>
</dbReference>
<dbReference type="OrthoDB" id="9777444at2"/>
<dbReference type="NCBIfam" id="TIGR02231">
    <property type="entry name" value="mucoidy inhibitor MuiA family protein"/>
    <property type="match status" value="1"/>
</dbReference>
<feature type="domain" description="DUF4140" evidence="4">
    <location>
        <begin position="31"/>
        <end position="125"/>
    </location>
</feature>
<evidence type="ECO:0000313" key="5">
    <source>
        <dbReference type="EMBL" id="CAL16012.1"/>
    </source>
</evidence>
<sequence>MKRVLLLTCALIPLSLFAADFAVTAPVNKAVLFPAQAHLTRTFSQALPAGEHQLVVKGLPELDLDSLQVAVNGAELLAIRQGFAVGDVDVSAHRAELEAAIRKLEQAMAEAKAADDLDQQQINHLQSLMGQAPQGQAVFAQVPVEKWASAWESIGKAVTQRQTAINQRAEIRHGQQQELDALRQERQLLGQGQTRSRQLILTVAAPNKSTAQVELAYFTGQAGWQNQLRVDLDSGNETVAVTGIAQIHNRTGEDWQNVSATLGLVPAGYRPLPDLHPWLVRLATPQPAMRKSSLHSVMAESAAYETDMAQRIQAMPVAAPVAHGFDMRVPLSAPLNLASGDATARLPYQQAALPVTLTRESYLWQQPAVLLVGEWQNSSPLPWLPGHVTLLRDGQRLARYYRGNSIKQGEHVKMSFGDDPRLQIAVVREPSQQGEVGLINKESTLSALKNITLSSHYDKAVTVNLLDRLPVAGNDNITITAKGKAADAKDVSGVKGLQRWQFTLPAGGEESLKQGFEIRYPEDAILSGVEGL</sequence>
<keyword evidence="1" id="KW-0175">Coiled coil</keyword>
<feature type="chain" id="PRO_5004178975" description="DUF4139 domain-containing protein" evidence="2">
    <location>
        <begin position="19"/>
        <end position="532"/>
    </location>
</feature>
<dbReference type="RefSeq" id="WP_011587850.1">
    <property type="nucleotide sequence ID" value="NC_008260.1"/>
</dbReference>
<proteinExistence type="predicted"/>
<feature type="signal peptide" evidence="2">
    <location>
        <begin position="1"/>
        <end position="18"/>
    </location>
</feature>
<accession>Q0VS36</accession>
<dbReference type="AlphaFoldDB" id="Q0VS36"/>